<feature type="domain" description="HTH OST-type" evidence="8">
    <location>
        <begin position="1"/>
        <end position="69"/>
    </location>
</feature>
<comment type="subcellular location">
    <subcellularLocation>
        <location evidence="1">Cytoplasm</location>
    </subcellularLocation>
</comment>
<dbReference type="Proteomes" id="UP000001038">
    <property type="component" value="Chromosome 1"/>
</dbReference>
<dbReference type="InterPro" id="IPR041966">
    <property type="entry name" value="LOTUS-like"/>
</dbReference>
<dbReference type="PANTHER" id="PTHR22948">
    <property type="entry name" value="TUDOR DOMAIN CONTAINING PROTEIN"/>
    <property type="match status" value="1"/>
</dbReference>
<dbReference type="PANTHER" id="PTHR22948:SF14">
    <property type="entry name" value="TUDOR DOMAIN-CONTAINING PROTEIN 7"/>
    <property type="match status" value="1"/>
</dbReference>
<dbReference type="GO" id="GO:0043186">
    <property type="term" value="C:P granule"/>
    <property type="evidence" value="ECO:0000318"/>
    <property type="project" value="GO_Central"/>
</dbReference>
<dbReference type="SMART" id="SM00333">
    <property type="entry name" value="TUDOR"/>
    <property type="match status" value="2"/>
</dbReference>
<keyword evidence="10" id="KW-1185">Reference proteome</keyword>
<dbReference type="Bgee" id="ENSORLG00000014742">
    <property type="expression patterns" value="Expressed in testis and 7 other cell types or tissues"/>
</dbReference>
<keyword evidence="3" id="KW-0677">Repeat</keyword>
<dbReference type="PROSITE" id="PS50304">
    <property type="entry name" value="TUDOR"/>
    <property type="match status" value="1"/>
</dbReference>
<feature type="domain" description="Tudor" evidence="7">
    <location>
        <begin position="431"/>
        <end position="488"/>
    </location>
</feature>
<evidence type="ECO:0000256" key="2">
    <source>
        <dbReference type="ARBA" id="ARBA00022490"/>
    </source>
</evidence>
<dbReference type="Ensembl" id="ENSORLT00000018476.2">
    <property type="protein sequence ID" value="ENSORLP00000018475.2"/>
    <property type="gene ID" value="ENSORLG00000014742.2"/>
</dbReference>
<evidence type="ECO:0000256" key="4">
    <source>
        <dbReference type="ARBA" id="ARBA00022782"/>
    </source>
</evidence>
<evidence type="ECO:0000256" key="3">
    <source>
        <dbReference type="ARBA" id="ARBA00022737"/>
    </source>
</evidence>
<dbReference type="STRING" id="8090.ENSORLP00000018475"/>
<dbReference type="InParanoid" id="H2MIJ3"/>
<accession>H2MIJ3</accession>
<dbReference type="HOGENOM" id="CLU_738809_0_0_1"/>
<sequence>MTDSNMAVLQSSKSGISIRSLQAEYRSLCGESLPLKRLGYQTLEDYLKSIPSVVRLDHRMGELMCFARVCDETAHIAELVARQKSSKKPARSWTANSGRRVKPPDPYLPNGVPRFSLKQPSCRPSAGSSSSSSKPSKFHDGSRNSSASGFYRLFKCLSTSKLRLLFSWIVLPWDEQLQPCLMSLQSSPYVAAEVQKNMRQLLKKYSNGLWMSKLSEVYREMFHQELHPQALTDLEKWTHICFVSCHFSVCDFWEKMCSFVNLKSRTYATSFLSGGTNESLEAAHDVDCVGPCLWSPANTGGCSIFNLKFCLPRLKSFFFFFLQSLPFMSSQLEKAASENRADRVIYPLLLSQLKTLNNPVFGSNRQRWFHVRLCFLKVNVLYQDVCVSNVCADGTLYCRLPSPGAFRLTRMLEEIASGISQVRSCSLLVSQPFIGKFCLARFRGQWARAEITNMFGDMMMEVLFIDFAVPVTVELAGLREIPPPFLKDFGFIPPQAVKCRLAEVDAPGFSHGFTVTPLITTDVIQILKLEESKGDRVAYIHLFVGGDGLEQNSINHQLVQLFQRALSSRGGNLLDAGMSDSTRKSPKRTSLHPQPGQNMDVFVVVACHPGYFVVQPWRDLDHLETLMRRMSLFYHQREAGGTVTHAQTGDVCAAKINEWYRVQVKRVLANGFVSVYELDYGQLELVQKSLIQPLVEQFRQLPFQAVPAQLAGVTQHQWSEAASMLFRNRVERRALVAQVESVQDVLEVKGEPWRRKLTVYLVDTTLEDEDLWIHCFMADIE</sequence>
<evidence type="ECO:0008006" key="11">
    <source>
        <dbReference type="Google" id="ProtNLM"/>
    </source>
</evidence>
<reference evidence="9" key="3">
    <citation type="submission" date="2025-09" db="UniProtKB">
        <authorList>
            <consortium name="Ensembl"/>
        </authorList>
    </citation>
    <scope>IDENTIFICATION</scope>
    <source>
        <strain evidence="9">Hd-rR</strain>
    </source>
</reference>
<feature type="region of interest" description="Disordered" evidence="6">
    <location>
        <begin position="575"/>
        <end position="595"/>
    </location>
</feature>
<dbReference type="GeneTree" id="ENSGT00890000139482"/>
<feature type="region of interest" description="Disordered" evidence="6">
    <location>
        <begin position="88"/>
        <end position="144"/>
    </location>
</feature>
<keyword evidence="2" id="KW-0963">Cytoplasm</keyword>
<feature type="compositionally biased region" description="Low complexity" evidence="6">
    <location>
        <begin position="120"/>
        <end position="135"/>
    </location>
</feature>
<dbReference type="InterPro" id="IPR025605">
    <property type="entry name" value="OST-HTH/LOTUS_dom"/>
</dbReference>
<dbReference type="Gene3D" id="3.30.420.610">
    <property type="entry name" value="LOTUS domain-like"/>
    <property type="match status" value="2"/>
</dbReference>
<reference evidence="9 10" key="1">
    <citation type="journal article" date="2007" name="Nature">
        <title>The medaka draft genome and insights into vertebrate genome evolution.</title>
        <authorList>
            <person name="Kasahara M."/>
            <person name="Naruse K."/>
            <person name="Sasaki S."/>
            <person name="Nakatani Y."/>
            <person name="Qu W."/>
            <person name="Ahsan B."/>
            <person name="Yamada T."/>
            <person name="Nagayasu Y."/>
            <person name="Doi K."/>
            <person name="Kasai Y."/>
            <person name="Jindo T."/>
            <person name="Kobayashi D."/>
            <person name="Shimada A."/>
            <person name="Toyoda A."/>
            <person name="Kuroki Y."/>
            <person name="Fujiyama A."/>
            <person name="Sasaki T."/>
            <person name="Shimizu A."/>
            <person name="Asakawa S."/>
            <person name="Shimizu N."/>
            <person name="Hashimoto S."/>
            <person name="Yang J."/>
            <person name="Lee Y."/>
            <person name="Matsushima K."/>
            <person name="Sugano S."/>
            <person name="Sakaizumi M."/>
            <person name="Narita T."/>
            <person name="Ohishi K."/>
            <person name="Haga S."/>
            <person name="Ohta F."/>
            <person name="Nomoto H."/>
            <person name="Nogata K."/>
            <person name="Morishita T."/>
            <person name="Endo T."/>
            <person name="Shin-I T."/>
            <person name="Takeda H."/>
            <person name="Morishita S."/>
            <person name="Kohara Y."/>
        </authorList>
    </citation>
    <scope>NUCLEOTIDE SEQUENCE [LARGE SCALE GENOMIC DNA]</scope>
    <source>
        <strain evidence="9 10">Hd-rR</strain>
    </source>
</reference>
<dbReference type="GO" id="GO:0007283">
    <property type="term" value="P:spermatogenesis"/>
    <property type="evidence" value="ECO:0000318"/>
    <property type="project" value="GO_Central"/>
</dbReference>
<dbReference type="AlphaFoldDB" id="H2MIJ3"/>
<dbReference type="GO" id="GO:0034587">
    <property type="term" value="P:piRNA processing"/>
    <property type="evidence" value="ECO:0000318"/>
    <property type="project" value="GO_Central"/>
</dbReference>
<dbReference type="InterPro" id="IPR050621">
    <property type="entry name" value="Tudor_domain_containing"/>
</dbReference>
<evidence type="ECO:0000313" key="9">
    <source>
        <dbReference type="Ensembl" id="ENSORLP00000018475.2"/>
    </source>
</evidence>
<dbReference type="InterPro" id="IPR035437">
    <property type="entry name" value="SNase_OB-fold_sf"/>
</dbReference>
<dbReference type="GO" id="GO:0002089">
    <property type="term" value="P:lens morphogenesis in camera-type eye"/>
    <property type="evidence" value="ECO:0000318"/>
    <property type="project" value="GO_Central"/>
</dbReference>
<dbReference type="SUPFAM" id="SSF63748">
    <property type="entry name" value="Tudor/PWWP/MBT"/>
    <property type="match status" value="2"/>
</dbReference>
<dbReference type="PROSITE" id="PS51644">
    <property type="entry name" value="HTH_OST"/>
    <property type="match status" value="1"/>
</dbReference>
<evidence type="ECO:0000256" key="5">
    <source>
        <dbReference type="ARBA" id="ARBA00022871"/>
    </source>
</evidence>
<dbReference type="Pfam" id="PF00567">
    <property type="entry name" value="TUDOR"/>
    <property type="match status" value="2"/>
</dbReference>
<keyword evidence="5" id="KW-0744">Spermatogenesis</keyword>
<dbReference type="GO" id="GO:0070306">
    <property type="term" value="P:lens fiber cell differentiation"/>
    <property type="evidence" value="ECO:0000318"/>
    <property type="project" value="GO_Central"/>
</dbReference>
<proteinExistence type="predicted"/>
<dbReference type="Pfam" id="PF12872">
    <property type="entry name" value="OST-HTH"/>
    <property type="match status" value="1"/>
</dbReference>
<evidence type="ECO:0000259" key="8">
    <source>
        <dbReference type="PROSITE" id="PS51644"/>
    </source>
</evidence>
<evidence type="ECO:0000256" key="1">
    <source>
        <dbReference type="ARBA" id="ARBA00004496"/>
    </source>
</evidence>
<evidence type="ECO:0000313" key="10">
    <source>
        <dbReference type="Proteomes" id="UP000001038"/>
    </source>
</evidence>
<dbReference type="Gene3D" id="2.30.30.140">
    <property type="match status" value="2"/>
</dbReference>
<dbReference type="GO" id="GO:0030719">
    <property type="term" value="P:P granule organization"/>
    <property type="evidence" value="ECO:0000318"/>
    <property type="project" value="GO_Central"/>
</dbReference>
<dbReference type="eggNOG" id="KOG2039">
    <property type="taxonomic scope" value="Eukaryota"/>
</dbReference>
<reference evidence="9" key="2">
    <citation type="submission" date="2025-08" db="UniProtKB">
        <authorList>
            <consortium name="Ensembl"/>
        </authorList>
    </citation>
    <scope>IDENTIFICATION</scope>
    <source>
        <strain evidence="9">Hd-rR</strain>
    </source>
</reference>
<organism evidence="9 10">
    <name type="scientific">Oryzias latipes</name>
    <name type="common">Japanese rice fish</name>
    <name type="synonym">Japanese killifish</name>
    <dbReference type="NCBI Taxonomy" id="8090"/>
    <lineage>
        <taxon>Eukaryota</taxon>
        <taxon>Metazoa</taxon>
        <taxon>Chordata</taxon>
        <taxon>Craniata</taxon>
        <taxon>Vertebrata</taxon>
        <taxon>Euteleostomi</taxon>
        <taxon>Actinopterygii</taxon>
        <taxon>Neopterygii</taxon>
        <taxon>Teleostei</taxon>
        <taxon>Neoteleostei</taxon>
        <taxon>Acanthomorphata</taxon>
        <taxon>Ovalentaria</taxon>
        <taxon>Atherinomorphae</taxon>
        <taxon>Beloniformes</taxon>
        <taxon>Adrianichthyidae</taxon>
        <taxon>Oryziinae</taxon>
        <taxon>Oryzias</taxon>
    </lineage>
</organism>
<dbReference type="Gene3D" id="2.40.50.90">
    <property type="match status" value="1"/>
</dbReference>
<keyword evidence="4" id="KW-0221">Differentiation</keyword>
<protein>
    <recommendedName>
        <fullName evidence="11">Tudor domain-containing protein</fullName>
    </recommendedName>
</protein>
<evidence type="ECO:0000256" key="6">
    <source>
        <dbReference type="SAM" id="MobiDB-lite"/>
    </source>
</evidence>
<evidence type="ECO:0000259" key="7">
    <source>
        <dbReference type="PROSITE" id="PS50304"/>
    </source>
</evidence>
<dbReference type="InterPro" id="IPR002999">
    <property type="entry name" value="Tudor"/>
</dbReference>
<name>H2MIJ3_ORYLA</name>